<sequence length="136" mass="15631">EKKLEQLGEIANAKFRVFISAEPALTPEAHIIPQGILENAIKITNEPPTGMKANLHKALDNFSQETLERCSKEAEFKPILFALCYFHAVVSERRKFGSQGWNRIYPFNTGDLRICLDVLYNYLEVSSKVPWEDLRY</sequence>
<dbReference type="InterPro" id="IPR041658">
    <property type="entry name" value="AAA_lid_11"/>
</dbReference>
<accession>A0A564YX15</accession>
<dbReference type="Proteomes" id="UP000321570">
    <property type="component" value="Unassembled WGS sequence"/>
</dbReference>
<dbReference type="Gene3D" id="1.10.8.720">
    <property type="entry name" value="Region D6 of dynein motor"/>
    <property type="match status" value="1"/>
</dbReference>
<organism evidence="2 3">
    <name type="scientific">Hymenolepis diminuta</name>
    <name type="common">Rat tapeworm</name>
    <dbReference type="NCBI Taxonomy" id="6216"/>
    <lineage>
        <taxon>Eukaryota</taxon>
        <taxon>Metazoa</taxon>
        <taxon>Spiralia</taxon>
        <taxon>Lophotrochozoa</taxon>
        <taxon>Platyhelminthes</taxon>
        <taxon>Cestoda</taxon>
        <taxon>Eucestoda</taxon>
        <taxon>Cyclophyllidea</taxon>
        <taxon>Hymenolepididae</taxon>
        <taxon>Hymenolepis</taxon>
    </lineage>
</organism>
<evidence type="ECO:0000259" key="1">
    <source>
        <dbReference type="Pfam" id="PF18198"/>
    </source>
</evidence>
<reference evidence="2 3" key="1">
    <citation type="submission" date="2019-07" db="EMBL/GenBank/DDBJ databases">
        <authorList>
            <person name="Jastrzebski P J."/>
            <person name="Paukszto L."/>
            <person name="Jastrzebski P J."/>
        </authorList>
    </citation>
    <scope>NUCLEOTIDE SEQUENCE [LARGE SCALE GENOMIC DNA]</scope>
    <source>
        <strain evidence="2 3">WMS-il1</strain>
    </source>
</reference>
<dbReference type="AlphaFoldDB" id="A0A564YX15"/>
<dbReference type="PANTHER" id="PTHR22878">
    <property type="entry name" value="DYNEIN HEAVY CHAIN 6, AXONEMAL-LIKE-RELATED"/>
    <property type="match status" value="1"/>
</dbReference>
<dbReference type="InterPro" id="IPR026983">
    <property type="entry name" value="DHC"/>
</dbReference>
<dbReference type="GO" id="GO:0045505">
    <property type="term" value="F:dynein intermediate chain binding"/>
    <property type="evidence" value="ECO:0007669"/>
    <property type="project" value="InterPro"/>
</dbReference>
<dbReference type="InterPro" id="IPR042219">
    <property type="entry name" value="AAA_lid_11_sf"/>
</dbReference>
<dbReference type="GO" id="GO:0007018">
    <property type="term" value="P:microtubule-based movement"/>
    <property type="evidence" value="ECO:0007669"/>
    <property type="project" value="InterPro"/>
</dbReference>
<feature type="non-terminal residue" evidence="2">
    <location>
        <position position="136"/>
    </location>
</feature>
<dbReference type="InterPro" id="IPR027417">
    <property type="entry name" value="P-loop_NTPase"/>
</dbReference>
<evidence type="ECO:0000313" key="3">
    <source>
        <dbReference type="Proteomes" id="UP000321570"/>
    </source>
</evidence>
<dbReference type="PANTHER" id="PTHR22878:SF63">
    <property type="entry name" value="DYNEIN AXONEMAL HEAVY CHAIN 10"/>
    <property type="match status" value="1"/>
</dbReference>
<feature type="non-terminal residue" evidence="2">
    <location>
        <position position="1"/>
    </location>
</feature>
<dbReference type="Pfam" id="PF18198">
    <property type="entry name" value="AAA_lid_11"/>
    <property type="match status" value="1"/>
</dbReference>
<keyword evidence="3" id="KW-1185">Reference proteome</keyword>
<proteinExistence type="predicted"/>
<name>A0A564YX15_HYMDI</name>
<dbReference type="Gene3D" id="3.40.50.300">
    <property type="entry name" value="P-loop containing nucleotide triphosphate hydrolases"/>
    <property type="match status" value="1"/>
</dbReference>
<dbReference type="GO" id="GO:0030286">
    <property type="term" value="C:dynein complex"/>
    <property type="evidence" value="ECO:0007669"/>
    <property type="project" value="InterPro"/>
</dbReference>
<dbReference type="EMBL" id="CABIJS010000444">
    <property type="protein sequence ID" value="VUZ51821.1"/>
    <property type="molecule type" value="Genomic_DNA"/>
</dbReference>
<dbReference type="GO" id="GO:0051959">
    <property type="term" value="F:dynein light intermediate chain binding"/>
    <property type="evidence" value="ECO:0007669"/>
    <property type="project" value="InterPro"/>
</dbReference>
<gene>
    <name evidence="2" type="ORF">WMSIL1_LOCUS10393</name>
</gene>
<feature type="domain" description="Dynein heavy chain AAA lid" evidence="1">
    <location>
        <begin position="76"/>
        <end position="136"/>
    </location>
</feature>
<evidence type="ECO:0000313" key="2">
    <source>
        <dbReference type="EMBL" id="VUZ51821.1"/>
    </source>
</evidence>
<protein>
    <recommendedName>
        <fullName evidence="1">Dynein heavy chain AAA lid domain-containing protein</fullName>
    </recommendedName>
</protein>